<dbReference type="SUPFAM" id="SSF53335">
    <property type="entry name" value="S-adenosyl-L-methionine-dependent methyltransferases"/>
    <property type="match status" value="1"/>
</dbReference>
<proteinExistence type="predicted"/>
<dbReference type="CDD" id="cd02440">
    <property type="entry name" value="AdoMet_MTases"/>
    <property type="match status" value="1"/>
</dbReference>
<dbReference type="GO" id="GO:0046983">
    <property type="term" value="F:protein dimerization activity"/>
    <property type="evidence" value="ECO:0007669"/>
    <property type="project" value="InterPro"/>
</dbReference>
<dbReference type="EMBL" id="CP001769">
    <property type="protein sequence ID" value="ADB42329.1"/>
    <property type="molecule type" value="Genomic_DNA"/>
</dbReference>
<name>D2QU47_SPILD</name>
<keyword evidence="3" id="KW-0949">S-adenosyl-L-methionine</keyword>
<dbReference type="GO" id="GO:0008171">
    <property type="term" value="F:O-methyltransferase activity"/>
    <property type="evidence" value="ECO:0007669"/>
    <property type="project" value="InterPro"/>
</dbReference>
<dbReference type="RefSeq" id="WP_012930813.1">
    <property type="nucleotide sequence ID" value="NC_013730.1"/>
</dbReference>
<accession>D2QU47</accession>
<gene>
    <name evidence="5" type="ordered locus">Slin_6371</name>
</gene>
<dbReference type="InterPro" id="IPR016461">
    <property type="entry name" value="COMT-like"/>
</dbReference>
<dbReference type="SUPFAM" id="SSF46785">
    <property type="entry name" value="Winged helix' DNA-binding domain"/>
    <property type="match status" value="1"/>
</dbReference>
<dbReference type="AlphaFoldDB" id="D2QU47"/>
<dbReference type="STRING" id="504472.Slin_6371"/>
<keyword evidence="2" id="KW-0808">Transferase</keyword>
<dbReference type="InterPro" id="IPR036390">
    <property type="entry name" value="WH_DNA-bd_sf"/>
</dbReference>
<feature type="domain" description="O-methyltransferase C-terminal" evidence="4">
    <location>
        <begin position="172"/>
        <end position="327"/>
    </location>
</feature>
<dbReference type="eggNOG" id="COG0500">
    <property type="taxonomic scope" value="Bacteria"/>
</dbReference>
<dbReference type="Gene3D" id="3.40.50.150">
    <property type="entry name" value="Vaccinia Virus protein VP39"/>
    <property type="match status" value="1"/>
</dbReference>
<sequence>MFNAPLPDPAPITRHLRAMFGSRLLLAAVHHLNVFETLSAGPLSLPDLSRTLGLNERPAMTLFPALCAMELLQWDEAGRLALTDLGRFLTVDHVPNLTGYTGLEKDDPGALEMAVRLKNDGPLQTDEGISFVKEGEGPSPMDDPELSRKFTLGLAGRARHLSPIVAANISKREGHLLDVAGGTGFYTYEWLLANPTSTATLFDRPAVLAVSAELLDEFSRSGRPGAAQVKERVTFMPGDMLTDELPQTDLLLAASLFHDWPTPTCQALATRFAAALRPGGELWVHDAFLNDTLDGPLAVTDYSAQLFWVTKGRCYSRAEYRSWFAGASLEPTPTTIPTQLDYGLIWARKPL</sequence>
<evidence type="ECO:0000313" key="6">
    <source>
        <dbReference type="Proteomes" id="UP000002028"/>
    </source>
</evidence>
<evidence type="ECO:0000259" key="4">
    <source>
        <dbReference type="Pfam" id="PF00891"/>
    </source>
</evidence>
<dbReference type="SMR" id="D2QU47"/>
<keyword evidence="1" id="KW-0489">Methyltransferase</keyword>
<evidence type="ECO:0000256" key="1">
    <source>
        <dbReference type="ARBA" id="ARBA00022603"/>
    </source>
</evidence>
<dbReference type="PROSITE" id="PS51683">
    <property type="entry name" value="SAM_OMT_II"/>
    <property type="match status" value="1"/>
</dbReference>
<evidence type="ECO:0000256" key="3">
    <source>
        <dbReference type="ARBA" id="ARBA00022691"/>
    </source>
</evidence>
<reference evidence="5 6" key="1">
    <citation type="journal article" date="2010" name="Stand. Genomic Sci.">
        <title>Complete genome sequence of Spirosoma linguale type strain (1).</title>
        <authorList>
            <person name="Lail K."/>
            <person name="Sikorski J."/>
            <person name="Saunders E."/>
            <person name="Lapidus A."/>
            <person name="Glavina Del Rio T."/>
            <person name="Copeland A."/>
            <person name="Tice H."/>
            <person name="Cheng J.-F."/>
            <person name="Lucas S."/>
            <person name="Nolan M."/>
            <person name="Bruce D."/>
            <person name="Goodwin L."/>
            <person name="Pitluck S."/>
            <person name="Ivanova N."/>
            <person name="Mavromatis K."/>
            <person name="Ovchinnikova G."/>
            <person name="Pati A."/>
            <person name="Chen A."/>
            <person name="Palaniappan K."/>
            <person name="Land M."/>
            <person name="Hauser L."/>
            <person name="Chang Y.-J."/>
            <person name="Jeffries C.D."/>
            <person name="Chain P."/>
            <person name="Brettin T."/>
            <person name="Detter J.C."/>
            <person name="Schuetze A."/>
            <person name="Rohde M."/>
            <person name="Tindall B.J."/>
            <person name="Goeker M."/>
            <person name="Bristow J."/>
            <person name="Eisen J.A."/>
            <person name="Markowitz V."/>
            <person name="Hugenholtz P."/>
            <person name="Kyrpides N.C."/>
            <person name="Klenk H.-P."/>
            <person name="Chen F."/>
        </authorList>
    </citation>
    <scope>NUCLEOTIDE SEQUENCE [LARGE SCALE GENOMIC DNA]</scope>
    <source>
        <strain evidence="6">ATCC 33905 / DSM 74 / LMG 10896 / Claus 1</strain>
    </source>
</reference>
<dbReference type="PANTHER" id="PTHR43712:SF2">
    <property type="entry name" value="O-METHYLTRANSFERASE CICE"/>
    <property type="match status" value="1"/>
</dbReference>
<dbReference type="PANTHER" id="PTHR43712">
    <property type="entry name" value="PUTATIVE (AFU_ORTHOLOGUE AFUA_4G14580)-RELATED"/>
    <property type="match status" value="1"/>
</dbReference>
<dbReference type="Proteomes" id="UP000002028">
    <property type="component" value="Chromosome"/>
</dbReference>
<dbReference type="GO" id="GO:0032259">
    <property type="term" value="P:methylation"/>
    <property type="evidence" value="ECO:0007669"/>
    <property type="project" value="UniProtKB-KW"/>
</dbReference>
<dbReference type="InterPro" id="IPR029063">
    <property type="entry name" value="SAM-dependent_MTases_sf"/>
</dbReference>
<evidence type="ECO:0000256" key="2">
    <source>
        <dbReference type="ARBA" id="ARBA00022679"/>
    </source>
</evidence>
<evidence type="ECO:0000313" key="5">
    <source>
        <dbReference type="EMBL" id="ADB42329.1"/>
    </source>
</evidence>
<dbReference type="Gene3D" id="1.10.10.10">
    <property type="entry name" value="Winged helix-like DNA-binding domain superfamily/Winged helix DNA-binding domain"/>
    <property type="match status" value="1"/>
</dbReference>
<dbReference type="InterPro" id="IPR001077">
    <property type="entry name" value="COMT_C"/>
</dbReference>
<dbReference type="Pfam" id="PF00891">
    <property type="entry name" value="Methyltransf_2"/>
    <property type="match status" value="1"/>
</dbReference>
<dbReference type="KEGG" id="sli:Slin_6371"/>
<keyword evidence="6" id="KW-1185">Reference proteome</keyword>
<dbReference type="HOGENOM" id="CLU_005533_4_2_10"/>
<protein>
    <submittedName>
        <fullName evidence="5">O-methyltransferase family 2</fullName>
    </submittedName>
</protein>
<dbReference type="InterPro" id="IPR036388">
    <property type="entry name" value="WH-like_DNA-bd_sf"/>
</dbReference>
<organism evidence="5 6">
    <name type="scientific">Spirosoma linguale (strain ATCC 33905 / DSM 74 / LMG 10896 / Claus 1)</name>
    <dbReference type="NCBI Taxonomy" id="504472"/>
    <lineage>
        <taxon>Bacteria</taxon>
        <taxon>Pseudomonadati</taxon>
        <taxon>Bacteroidota</taxon>
        <taxon>Cytophagia</taxon>
        <taxon>Cytophagales</taxon>
        <taxon>Cytophagaceae</taxon>
        <taxon>Spirosoma</taxon>
    </lineage>
</organism>